<evidence type="ECO:0000313" key="1">
    <source>
        <dbReference type="EMBL" id="EJT69181.1"/>
    </source>
</evidence>
<evidence type="ECO:0000313" key="3">
    <source>
        <dbReference type="Proteomes" id="UP000006039"/>
    </source>
</evidence>
<reference evidence="3" key="1">
    <citation type="submission" date="2010-07" db="EMBL/GenBank/DDBJ databases">
        <title>The genome sequence of Gaeumannomyces graminis var. tritici strain R3-111a-1.</title>
        <authorList>
            <consortium name="The Broad Institute Genome Sequencing Platform"/>
            <person name="Ma L.-J."/>
            <person name="Dead R."/>
            <person name="Young S."/>
            <person name="Zeng Q."/>
            <person name="Koehrsen M."/>
            <person name="Alvarado L."/>
            <person name="Berlin A."/>
            <person name="Chapman S.B."/>
            <person name="Chen Z."/>
            <person name="Freedman E."/>
            <person name="Gellesch M."/>
            <person name="Goldberg J."/>
            <person name="Griggs A."/>
            <person name="Gujja S."/>
            <person name="Heilman E.R."/>
            <person name="Heiman D."/>
            <person name="Hepburn T."/>
            <person name="Howarth C."/>
            <person name="Jen D."/>
            <person name="Larson L."/>
            <person name="Mehta T."/>
            <person name="Neiman D."/>
            <person name="Pearson M."/>
            <person name="Roberts A."/>
            <person name="Saif S."/>
            <person name="Shea T."/>
            <person name="Shenoy N."/>
            <person name="Sisk P."/>
            <person name="Stolte C."/>
            <person name="Sykes S."/>
            <person name="Walk T."/>
            <person name="White J."/>
            <person name="Yandava C."/>
            <person name="Haas B."/>
            <person name="Nusbaum C."/>
            <person name="Birren B."/>
        </authorList>
    </citation>
    <scope>NUCLEOTIDE SEQUENCE [LARGE SCALE GENOMIC DNA]</scope>
    <source>
        <strain evidence="3">R3-111a-1</strain>
    </source>
</reference>
<dbReference type="RefSeq" id="XP_009229460.1">
    <property type="nucleotide sequence ID" value="XM_009231196.1"/>
</dbReference>
<dbReference type="EnsemblFungi" id="EJT69181">
    <property type="protein sequence ID" value="EJT69181"/>
    <property type="gene ID" value="GGTG_13290"/>
</dbReference>
<dbReference type="AlphaFoldDB" id="J3PIG2"/>
<reference evidence="1" key="3">
    <citation type="submission" date="2010-09" db="EMBL/GenBank/DDBJ databases">
        <title>Annotation of Gaeumannomyces graminis var. tritici R3-111a-1.</title>
        <authorList>
            <consortium name="The Broad Institute Genome Sequencing Platform"/>
            <person name="Ma L.-J."/>
            <person name="Dead R."/>
            <person name="Young S.K."/>
            <person name="Zeng Q."/>
            <person name="Gargeya S."/>
            <person name="Fitzgerald M."/>
            <person name="Haas B."/>
            <person name="Abouelleil A."/>
            <person name="Alvarado L."/>
            <person name="Arachchi H.M."/>
            <person name="Berlin A."/>
            <person name="Brown A."/>
            <person name="Chapman S.B."/>
            <person name="Chen Z."/>
            <person name="Dunbar C."/>
            <person name="Freedman E."/>
            <person name="Gearin G."/>
            <person name="Gellesch M."/>
            <person name="Goldberg J."/>
            <person name="Griggs A."/>
            <person name="Gujja S."/>
            <person name="Heiman D."/>
            <person name="Howarth C."/>
            <person name="Larson L."/>
            <person name="Lui A."/>
            <person name="MacDonald P.J.P."/>
            <person name="Mehta T."/>
            <person name="Montmayeur A."/>
            <person name="Murphy C."/>
            <person name="Neiman D."/>
            <person name="Pearson M."/>
            <person name="Priest M."/>
            <person name="Roberts A."/>
            <person name="Saif S."/>
            <person name="Shea T."/>
            <person name="Shenoy N."/>
            <person name="Sisk P."/>
            <person name="Stolte C."/>
            <person name="Sykes S."/>
            <person name="Yandava C."/>
            <person name="Wortman J."/>
            <person name="Nusbaum C."/>
            <person name="Birren B."/>
        </authorList>
    </citation>
    <scope>NUCLEOTIDE SEQUENCE</scope>
    <source>
        <strain evidence="1">R3-111a-1</strain>
    </source>
</reference>
<accession>J3PIG2</accession>
<protein>
    <submittedName>
        <fullName evidence="1 2">Uncharacterized protein</fullName>
    </submittedName>
</protein>
<dbReference type="VEuPathDB" id="FungiDB:GGTG_13290"/>
<keyword evidence="3" id="KW-1185">Reference proteome</keyword>
<dbReference type="EMBL" id="GL385405">
    <property type="protein sequence ID" value="EJT69181.1"/>
    <property type="molecule type" value="Genomic_DNA"/>
</dbReference>
<dbReference type="GeneID" id="20353748"/>
<dbReference type="Proteomes" id="UP000006039">
    <property type="component" value="Unassembled WGS sequence"/>
</dbReference>
<dbReference type="HOGENOM" id="CLU_2687952_0_0_1"/>
<name>J3PIG2_GAET3</name>
<organism evidence="1">
    <name type="scientific">Gaeumannomyces tritici (strain R3-111a-1)</name>
    <name type="common">Wheat and barley take-all root rot fungus</name>
    <name type="synonym">Gaeumannomyces graminis var. tritici</name>
    <dbReference type="NCBI Taxonomy" id="644352"/>
    <lineage>
        <taxon>Eukaryota</taxon>
        <taxon>Fungi</taxon>
        <taxon>Dikarya</taxon>
        <taxon>Ascomycota</taxon>
        <taxon>Pezizomycotina</taxon>
        <taxon>Sordariomycetes</taxon>
        <taxon>Sordariomycetidae</taxon>
        <taxon>Magnaporthales</taxon>
        <taxon>Magnaporthaceae</taxon>
        <taxon>Gaeumannomyces</taxon>
    </lineage>
</organism>
<reference evidence="1" key="2">
    <citation type="submission" date="2010-07" db="EMBL/GenBank/DDBJ databases">
        <authorList>
            <consortium name="The Broad Institute Genome Sequencing Platform"/>
            <consortium name="Broad Institute Genome Sequencing Center for Infectious Disease"/>
            <person name="Ma L.-J."/>
            <person name="Dead R."/>
            <person name="Young S."/>
            <person name="Zeng Q."/>
            <person name="Koehrsen M."/>
            <person name="Alvarado L."/>
            <person name="Berlin A."/>
            <person name="Chapman S.B."/>
            <person name="Chen Z."/>
            <person name="Freedman E."/>
            <person name="Gellesch M."/>
            <person name="Goldberg J."/>
            <person name="Griggs A."/>
            <person name="Gujja S."/>
            <person name="Heilman E.R."/>
            <person name="Heiman D."/>
            <person name="Hepburn T."/>
            <person name="Howarth C."/>
            <person name="Jen D."/>
            <person name="Larson L."/>
            <person name="Mehta T."/>
            <person name="Neiman D."/>
            <person name="Pearson M."/>
            <person name="Roberts A."/>
            <person name="Saif S."/>
            <person name="Shea T."/>
            <person name="Shenoy N."/>
            <person name="Sisk P."/>
            <person name="Stolte C."/>
            <person name="Sykes S."/>
            <person name="Walk T."/>
            <person name="White J."/>
            <person name="Yandava C."/>
            <person name="Haas B."/>
            <person name="Nusbaum C."/>
            <person name="Birren B."/>
        </authorList>
    </citation>
    <scope>NUCLEOTIDE SEQUENCE</scope>
    <source>
        <strain evidence="1">R3-111a-1</strain>
    </source>
</reference>
<sequence>MPGSETVALFGKLLVQEGQNAGKVSQLIVLTSLPAVDDFGAFRSRSVAARTWPFPLPSPTARPRRFEPDLCALR</sequence>
<evidence type="ECO:0000313" key="2">
    <source>
        <dbReference type="EnsemblFungi" id="EJT69181"/>
    </source>
</evidence>
<proteinExistence type="predicted"/>
<reference evidence="2" key="4">
    <citation type="journal article" date="2015" name="G3 (Bethesda)">
        <title>Genome sequences of three phytopathogenic species of the Magnaporthaceae family of fungi.</title>
        <authorList>
            <person name="Okagaki L.H."/>
            <person name="Nunes C.C."/>
            <person name="Sailsbery J."/>
            <person name="Clay B."/>
            <person name="Brown D."/>
            <person name="John T."/>
            <person name="Oh Y."/>
            <person name="Young N."/>
            <person name="Fitzgerald M."/>
            <person name="Haas B.J."/>
            <person name="Zeng Q."/>
            <person name="Young S."/>
            <person name="Adiconis X."/>
            <person name="Fan L."/>
            <person name="Levin J.Z."/>
            <person name="Mitchell T.K."/>
            <person name="Okubara P.A."/>
            <person name="Farman M.L."/>
            <person name="Kohn L.M."/>
            <person name="Birren B."/>
            <person name="Ma L.-J."/>
            <person name="Dean R.A."/>
        </authorList>
    </citation>
    <scope>NUCLEOTIDE SEQUENCE</scope>
    <source>
        <strain evidence="2">R3-111a-1</strain>
    </source>
</reference>
<reference evidence="2" key="5">
    <citation type="submission" date="2018-04" db="UniProtKB">
        <authorList>
            <consortium name="EnsemblFungi"/>
        </authorList>
    </citation>
    <scope>IDENTIFICATION</scope>
    <source>
        <strain evidence="2">R3-111a-1</strain>
    </source>
</reference>
<gene>
    <name evidence="2" type="primary">20353748</name>
    <name evidence="1" type="ORF">GGTG_13290</name>
</gene>